<name>A0ABN1H0H9_9ACTN</name>
<reference evidence="1 2" key="1">
    <citation type="journal article" date="2019" name="Int. J. Syst. Evol. Microbiol.">
        <title>The Global Catalogue of Microorganisms (GCM) 10K type strain sequencing project: providing services to taxonomists for standard genome sequencing and annotation.</title>
        <authorList>
            <consortium name="The Broad Institute Genomics Platform"/>
            <consortium name="The Broad Institute Genome Sequencing Center for Infectious Disease"/>
            <person name="Wu L."/>
            <person name="Ma J."/>
        </authorList>
    </citation>
    <scope>NUCLEOTIDE SEQUENCE [LARGE SCALE GENOMIC DNA]</scope>
    <source>
        <strain evidence="1 2">JCM 10671</strain>
    </source>
</reference>
<sequence>MWSGVSAAGAKLQEKSIIATPCLEYRQPSPWPIAKKEAREASEFSRERRR</sequence>
<dbReference type="Proteomes" id="UP001500957">
    <property type="component" value="Unassembled WGS sequence"/>
</dbReference>
<accession>A0ABN1H0H9</accession>
<dbReference type="EMBL" id="BAAAHE010000025">
    <property type="protein sequence ID" value="GAA0625438.1"/>
    <property type="molecule type" value="Genomic_DNA"/>
</dbReference>
<organism evidence="1 2">
    <name type="scientific">Sporichthya brevicatena</name>
    <dbReference type="NCBI Taxonomy" id="171442"/>
    <lineage>
        <taxon>Bacteria</taxon>
        <taxon>Bacillati</taxon>
        <taxon>Actinomycetota</taxon>
        <taxon>Actinomycetes</taxon>
        <taxon>Sporichthyales</taxon>
        <taxon>Sporichthyaceae</taxon>
        <taxon>Sporichthya</taxon>
    </lineage>
</organism>
<proteinExistence type="predicted"/>
<comment type="caution">
    <text evidence="1">The sequence shown here is derived from an EMBL/GenBank/DDBJ whole genome shotgun (WGS) entry which is preliminary data.</text>
</comment>
<protein>
    <submittedName>
        <fullName evidence="1">Uncharacterized protein</fullName>
    </submittedName>
</protein>
<evidence type="ECO:0000313" key="2">
    <source>
        <dbReference type="Proteomes" id="UP001500957"/>
    </source>
</evidence>
<keyword evidence="2" id="KW-1185">Reference proteome</keyword>
<gene>
    <name evidence="1" type="ORF">GCM10009547_30930</name>
</gene>
<evidence type="ECO:0000313" key="1">
    <source>
        <dbReference type="EMBL" id="GAA0625438.1"/>
    </source>
</evidence>